<keyword evidence="1" id="KW-0472">Membrane</keyword>
<evidence type="ECO:0000313" key="2">
    <source>
        <dbReference type="EMBL" id="ADD39902.1"/>
    </source>
</evidence>
<feature type="transmembrane region" description="Helical" evidence="1">
    <location>
        <begin position="45"/>
        <end position="63"/>
    </location>
</feature>
<proteinExistence type="predicted"/>
<gene>
    <name evidence="2" type="ordered locus">Snas_0182</name>
</gene>
<keyword evidence="3" id="KW-1185">Reference proteome</keyword>
<feature type="transmembrane region" description="Helical" evidence="1">
    <location>
        <begin position="70"/>
        <end position="89"/>
    </location>
</feature>
<organism evidence="2 3">
    <name type="scientific">Stackebrandtia nassauensis (strain DSM 44728 / CIP 108903 / NRRL B-16338 / NBRC 102104 / LLR-40K-21)</name>
    <dbReference type="NCBI Taxonomy" id="446470"/>
    <lineage>
        <taxon>Bacteria</taxon>
        <taxon>Bacillati</taxon>
        <taxon>Actinomycetota</taxon>
        <taxon>Actinomycetes</taxon>
        <taxon>Glycomycetales</taxon>
        <taxon>Glycomycetaceae</taxon>
        <taxon>Stackebrandtia</taxon>
    </lineage>
</organism>
<sequence>MSDSKSTGLKLVPRSRATVATLAGLLVGIIGILMQYAVTPEKFPGFPPGVYVIGGCGVLVWLMQRLSWGTLPAILVTLQIIVLGGFIQGELTKNLQSSNTMTVIANLVLLVGMVFATVTAVVAIRRNLRDRARRQAA</sequence>
<dbReference type="PROSITE" id="PS00430">
    <property type="entry name" value="TONB_DEPENDENT_REC_1"/>
    <property type="match status" value="1"/>
</dbReference>
<accession>D3Q1Q4</accession>
<name>D3Q1Q4_STANL</name>
<dbReference type="RefSeq" id="WP_013015473.1">
    <property type="nucleotide sequence ID" value="NC_013947.1"/>
</dbReference>
<protein>
    <submittedName>
        <fullName evidence="2">Uncharacterized protein</fullName>
    </submittedName>
</protein>
<evidence type="ECO:0000256" key="1">
    <source>
        <dbReference type="SAM" id="Phobius"/>
    </source>
</evidence>
<dbReference type="Proteomes" id="UP000000844">
    <property type="component" value="Chromosome"/>
</dbReference>
<dbReference type="InterPro" id="IPR010916">
    <property type="entry name" value="TonB_box_CS"/>
</dbReference>
<feature type="transmembrane region" description="Helical" evidence="1">
    <location>
        <begin position="20"/>
        <end position="39"/>
    </location>
</feature>
<dbReference type="AlphaFoldDB" id="D3Q1Q4"/>
<dbReference type="OrthoDB" id="4571541at2"/>
<keyword evidence="1" id="KW-1133">Transmembrane helix</keyword>
<dbReference type="eggNOG" id="ENOG502ZQWG">
    <property type="taxonomic scope" value="Bacteria"/>
</dbReference>
<feature type="transmembrane region" description="Helical" evidence="1">
    <location>
        <begin position="101"/>
        <end position="124"/>
    </location>
</feature>
<keyword evidence="1" id="KW-0812">Transmembrane</keyword>
<reference evidence="2 3" key="1">
    <citation type="journal article" date="2009" name="Stand. Genomic Sci.">
        <title>Complete genome sequence of Stackebrandtia nassauensis type strain (LLR-40K-21).</title>
        <authorList>
            <person name="Munk C."/>
            <person name="Lapidus A."/>
            <person name="Copeland A."/>
            <person name="Jando M."/>
            <person name="Mayilraj S."/>
            <person name="Glavina Del Rio T."/>
            <person name="Nolan M."/>
            <person name="Chen F."/>
            <person name="Lucas S."/>
            <person name="Tice H."/>
            <person name="Cheng J.F."/>
            <person name="Han C."/>
            <person name="Detter J.C."/>
            <person name="Bruce D."/>
            <person name="Goodwin L."/>
            <person name="Chain P."/>
            <person name="Pitluck S."/>
            <person name="Goker M."/>
            <person name="Ovchinikova G."/>
            <person name="Pati A."/>
            <person name="Ivanova N."/>
            <person name="Mavromatis K."/>
            <person name="Chen A."/>
            <person name="Palaniappan K."/>
            <person name="Land M."/>
            <person name="Hauser L."/>
            <person name="Chang Y.J."/>
            <person name="Jeffries C.D."/>
            <person name="Bristow J."/>
            <person name="Eisen J.A."/>
            <person name="Markowitz V."/>
            <person name="Hugenholtz P."/>
            <person name="Kyrpides N.C."/>
            <person name="Klenk H.P."/>
        </authorList>
    </citation>
    <scope>NUCLEOTIDE SEQUENCE [LARGE SCALE GENOMIC DNA]</scope>
    <source>
        <strain evidence="3">DSM 44728 / CIP 108903 / NRRL B-16338 / NBRC 102104 / LLR-40K-21</strain>
    </source>
</reference>
<dbReference type="KEGG" id="sna:Snas_0182"/>
<dbReference type="EMBL" id="CP001778">
    <property type="protein sequence ID" value="ADD39902.1"/>
    <property type="molecule type" value="Genomic_DNA"/>
</dbReference>
<dbReference type="HOGENOM" id="CLU_2103760_0_0_11"/>
<evidence type="ECO:0000313" key="3">
    <source>
        <dbReference type="Proteomes" id="UP000000844"/>
    </source>
</evidence>